<evidence type="ECO:0000256" key="3">
    <source>
        <dbReference type="ARBA" id="ARBA00022574"/>
    </source>
</evidence>
<keyword evidence="8" id="KW-0966">Cell projection</keyword>
<dbReference type="PANTHER" id="PTHR12442">
    <property type="entry name" value="DYNEIN INTERMEDIATE CHAIN"/>
    <property type="match status" value="1"/>
</dbReference>
<feature type="compositionally biased region" description="Basic and acidic residues" evidence="13">
    <location>
        <begin position="37"/>
        <end position="47"/>
    </location>
</feature>
<dbReference type="AlphaFoldDB" id="A0A9N9Q9T9"/>
<evidence type="ECO:0000256" key="9">
    <source>
        <dbReference type="ARBA" id="ARBA00024190"/>
    </source>
</evidence>
<evidence type="ECO:0000256" key="2">
    <source>
        <dbReference type="ARBA" id="ARBA00022490"/>
    </source>
</evidence>
<name>A0A9N9Q9T9_9CUCU</name>
<evidence type="ECO:0000256" key="8">
    <source>
        <dbReference type="ARBA" id="ARBA00023273"/>
    </source>
</evidence>
<organism evidence="14 15">
    <name type="scientific">Ceutorhynchus assimilis</name>
    <name type="common">cabbage seed weevil</name>
    <dbReference type="NCBI Taxonomy" id="467358"/>
    <lineage>
        <taxon>Eukaryota</taxon>
        <taxon>Metazoa</taxon>
        <taxon>Ecdysozoa</taxon>
        <taxon>Arthropoda</taxon>
        <taxon>Hexapoda</taxon>
        <taxon>Insecta</taxon>
        <taxon>Pterygota</taxon>
        <taxon>Neoptera</taxon>
        <taxon>Endopterygota</taxon>
        <taxon>Coleoptera</taxon>
        <taxon>Polyphaga</taxon>
        <taxon>Cucujiformia</taxon>
        <taxon>Curculionidae</taxon>
        <taxon>Ceutorhynchinae</taxon>
        <taxon>Ceutorhynchus</taxon>
    </lineage>
</organism>
<evidence type="ECO:0000256" key="6">
    <source>
        <dbReference type="ARBA" id="ARBA00023069"/>
    </source>
</evidence>
<evidence type="ECO:0000256" key="10">
    <source>
        <dbReference type="ARBA" id="ARBA00040002"/>
    </source>
</evidence>
<dbReference type="GO" id="GO:0005858">
    <property type="term" value="C:axonemal dynein complex"/>
    <property type="evidence" value="ECO:0007669"/>
    <property type="project" value="TreeGrafter"/>
</dbReference>
<evidence type="ECO:0000256" key="1">
    <source>
        <dbReference type="ARBA" id="ARBA00004611"/>
    </source>
</evidence>
<evidence type="ECO:0000256" key="12">
    <source>
        <dbReference type="PROSITE-ProRule" id="PRU00221"/>
    </source>
</evidence>
<dbReference type="InterPro" id="IPR036322">
    <property type="entry name" value="WD40_repeat_dom_sf"/>
</dbReference>
<dbReference type="GO" id="GO:0045503">
    <property type="term" value="F:dynein light chain binding"/>
    <property type="evidence" value="ECO:0007669"/>
    <property type="project" value="TreeGrafter"/>
</dbReference>
<keyword evidence="7" id="KW-0206">Cytoskeleton</keyword>
<keyword evidence="3 12" id="KW-0853">WD repeat</keyword>
<feature type="region of interest" description="Disordered" evidence="13">
    <location>
        <begin position="22"/>
        <end position="60"/>
    </location>
</feature>
<dbReference type="Proteomes" id="UP001152799">
    <property type="component" value="Chromosome 10"/>
</dbReference>
<dbReference type="GO" id="GO:0045504">
    <property type="term" value="F:dynein heavy chain binding"/>
    <property type="evidence" value="ECO:0007669"/>
    <property type="project" value="TreeGrafter"/>
</dbReference>
<dbReference type="InterPro" id="IPR050687">
    <property type="entry name" value="Dynein_IC"/>
</dbReference>
<dbReference type="PANTHER" id="PTHR12442:SF12">
    <property type="entry name" value="DYNEIN AXONEMAL INTERMEDIATE CHAIN 4"/>
    <property type="match status" value="1"/>
</dbReference>
<dbReference type="GO" id="GO:0003341">
    <property type="term" value="P:cilium movement"/>
    <property type="evidence" value="ECO:0007669"/>
    <property type="project" value="TreeGrafter"/>
</dbReference>
<dbReference type="Gene3D" id="2.130.10.10">
    <property type="entry name" value="YVTN repeat-like/Quinoprotein amine dehydrogenase"/>
    <property type="match status" value="2"/>
</dbReference>
<dbReference type="GO" id="GO:0120293">
    <property type="term" value="C:dynein axonemal particle"/>
    <property type="evidence" value="ECO:0007669"/>
    <property type="project" value="UniProtKB-SubCell"/>
</dbReference>
<keyword evidence="6" id="KW-0969">Cilium</keyword>
<dbReference type="Pfam" id="PF00400">
    <property type="entry name" value="WD40"/>
    <property type="match status" value="1"/>
</dbReference>
<dbReference type="InterPro" id="IPR015943">
    <property type="entry name" value="WD40/YVTN_repeat-like_dom_sf"/>
</dbReference>
<keyword evidence="2" id="KW-0963">Cytoplasm</keyword>
<gene>
    <name evidence="14" type="ORF">CEUTPL_LOCUS2281</name>
</gene>
<accession>A0A9N9Q9T9</accession>
<proteinExistence type="predicted"/>
<evidence type="ECO:0000256" key="4">
    <source>
        <dbReference type="ARBA" id="ARBA00022737"/>
    </source>
</evidence>
<dbReference type="SUPFAM" id="SSF50978">
    <property type="entry name" value="WD40 repeat-like"/>
    <property type="match status" value="1"/>
</dbReference>
<keyword evidence="15" id="KW-1185">Reference proteome</keyword>
<evidence type="ECO:0000256" key="7">
    <source>
        <dbReference type="ARBA" id="ARBA00023212"/>
    </source>
</evidence>
<evidence type="ECO:0000256" key="5">
    <source>
        <dbReference type="ARBA" id="ARBA00022846"/>
    </source>
</evidence>
<dbReference type="EMBL" id="OU892286">
    <property type="protein sequence ID" value="CAG9761581.1"/>
    <property type="molecule type" value="Genomic_DNA"/>
</dbReference>
<protein>
    <recommendedName>
        <fullName evidence="10">Dynein axonemal intermediate chain 4</fullName>
    </recommendedName>
    <alternativeName>
        <fullName evidence="11">WD repeat-containing protein 78</fullName>
    </alternativeName>
</protein>
<dbReference type="PROSITE" id="PS50082">
    <property type="entry name" value="WD_REPEATS_2"/>
    <property type="match status" value="1"/>
</dbReference>
<reference evidence="14" key="1">
    <citation type="submission" date="2022-01" db="EMBL/GenBank/DDBJ databases">
        <authorList>
            <person name="King R."/>
        </authorList>
    </citation>
    <scope>NUCLEOTIDE SEQUENCE</scope>
</reference>
<keyword evidence="5" id="KW-0282">Flagellum</keyword>
<dbReference type="SMART" id="SM00320">
    <property type="entry name" value="WD40"/>
    <property type="match status" value="4"/>
</dbReference>
<dbReference type="OrthoDB" id="445052at2759"/>
<evidence type="ECO:0000256" key="11">
    <source>
        <dbReference type="ARBA" id="ARBA00041557"/>
    </source>
</evidence>
<evidence type="ECO:0000313" key="15">
    <source>
        <dbReference type="Proteomes" id="UP001152799"/>
    </source>
</evidence>
<keyword evidence="4" id="KW-0677">Repeat</keyword>
<feature type="repeat" description="WD" evidence="12">
    <location>
        <begin position="220"/>
        <end position="263"/>
    </location>
</feature>
<evidence type="ECO:0000256" key="13">
    <source>
        <dbReference type="SAM" id="MobiDB-lite"/>
    </source>
</evidence>
<feature type="compositionally biased region" description="Polar residues" evidence="13">
    <location>
        <begin position="22"/>
        <end position="33"/>
    </location>
</feature>
<evidence type="ECO:0000313" key="14">
    <source>
        <dbReference type="EMBL" id="CAG9761581.1"/>
    </source>
</evidence>
<dbReference type="InterPro" id="IPR001680">
    <property type="entry name" value="WD40_rpt"/>
</dbReference>
<sequence length="475" mass="53260">MFNVKHNECVGFESKWKVKKVSANSASQTTEFSVSEKGSDTVERKSQEAQTETTQKPSEEVEMSKLANWLNKIYPNVKEQIDKSNSSRAFQNYRTSNTSVDSLCKLVQSFSIAGKNADDGDKAIPIINCLDWNNSGKLLAVSHSFKHRTWCHHTGTVSIYSFARDKTLSESFMKRLSTESCVTTLKFHSNYSNILAAGTFTGHIYIWNIGNDVDALICNTVAHDEYITQISWVHDMDSACLASSSTDSLLKMWTFNVADNLVKLKTIFKIKTPIFGKIDDTMEVPKSLIDKGDLGIVCFDFSLHVPDMFVVALEGGLIARCSLLGLTKIKANSGDVSHYYDPVFKYYELHRGEIVSIKFPLQTKDMFLTSATDGEIRIYLVHQTEPAQVIFLKSPLNEISYVLHEKKLLAACGQGGFLEVFQLQTGKPIELTFNVKITKRNLTSMAVNGSETNYVVVGNNNGEIQLWDVPWQNIE</sequence>
<comment type="subcellular location">
    <subcellularLocation>
        <location evidence="1">Cytoplasm</location>
        <location evidence="1">Cytoskeleton</location>
        <location evidence="1">Flagellum axoneme</location>
    </subcellularLocation>
    <subcellularLocation>
        <location evidence="9">Dynein axonemal particle</location>
    </subcellularLocation>
</comment>